<dbReference type="EMBL" id="BJWH01000009">
    <property type="protein sequence ID" value="GEL98555.1"/>
    <property type="molecule type" value="Genomic_DNA"/>
</dbReference>
<keyword evidence="3" id="KW-1185">Reference proteome</keyword>
<protein>
    <submittedName>
        <fullName evidence="2">Uncharacterized protein</fullName>
    </submittedName>
</protein>
<dbReference type="AlphaFoldDB" id="A0A511JKW0"/>
<proteinExistence type="predicted"/>
<dbReference type="Proteomes" id="UP000321049">
    <property type="component" value="Unassembled WGS sequence"/>
</dbReference>
<evidence type="ECO:0000313" key="2">
    <source>
        <dbReference type="EMBL" id="GEL98555.1"/>
    </source>
</evidence>
<comment type="caution">
    <text evidence="2">The sequence shown here is derived from an EMBL/GenBank/DDBJ whole genome shotgun (WGS) entry which is preliminary data.</text>
</comment>
<accession>A0A511JKW0</accession>
<evidence type="ECO:0000313" key="3">
    <source>
        <dbReference type="Proteomes" id="UP000321049"/>
    </source>
</evidence>
<reference evidence="2 3" key="1">
    <citation type="submission" date="2019-07" db="EMBL/GenBank/DDBJ databases">
        <title>Whole genome shotgun sequence of Cellulomonas terrae NBRC 100819.</title>
        <authorList>
            <person name="Hosoyama A."/>
            <person name="Uohara A."/>
            <person name="Ohji S."/>
            <person name="Ichikawa N."/>
        </authorList>
    </citation>
    <scope>NUCLEOTIDE SEQUENCE [LARGE SCALE GENOMIC DNA]</scope>
    <source>
        <strain evidence="2 3">NBRC 100819</strain>
    </source>
</reference>
<name>A0A511JKW0_9CELL</name>
<gene>
    <name evidence="2" type="ORF">CTE05_21020</name>
</gene>
<sequence length="95" mass="9190">MAAAASTPDRAADGPAVGRTTGVVSGPAVRAIGTVIVSGRLAAATRRLGAGSAGGRSGGAVPSLVGEGVERPAAAVRDVTDGMSDRSPNRPTLVR</sequence>
<organism evidence="2 3">
    <name type="scientific">Cellulomonas terrae</name>
    <dbReference type="NCBI Taxonomy" id="311234"/>
    <lineage>
        <taxon>Bacteria</taxon>
        <taxon>Bacillati</taxon>
        <taxon>Actinomycetota</taxon>
        <taxon>Actinomycetes</taxon>
        <taxon>Micrococcales</taxon>
        <taxon>Cellulomonadaceae</taxon>
        <taxon>Cellulomonas</taxon>
    </lineage>
</organism>
<feature type="region of interest" description="Disordered" evidence="1">
    <location>
        <begin position="1"/>
        <end position="24"/>
    </location>
</feature>
<feature type="compositionally biased region" description="Basic and acidic residues" evidence="1">
    <location>
        <begin position="78"/>
        <end position="88"/>
    </location>
</feature>
<feature type="region of interest" description="Disordered" evidence="1">
    <location>
        <begin position="75"/>
        <end position="95"/>
    </location>
</feature>
<evidence type="ECO:0000256" key="1">
    <source>
        <dbReference type="SAM" id="MobiDB-lite"/>
    </source>
</evidence>